<dbReference type="InterPro" id="IPR000182">
    <property type="entry name" value="GNAT_dom"/>
</dbReference>
<evidence type="ECO:0000259" key="3">
    <source>
        <dbReference type="PROSITE" id="PS51186"/>
    </source>
</evidence>
<dbReference type="Gene3D" id="3.40.630.30">
    <property type="match status" value="1"/>
</dbReference>
<dbReference type="PROSITE" id="PS51186">
    <property type="entry name" value="GNAT"/>
    <property type="match status" value="1"/>
</dbReference>
<feature type="domain" description="N-acetyltransferase" evidence="3">
    <location>
        <begin position="1"/>
        <end position="173"/>
    </location>
</feature>
<evidence type="ECO:0000313" key="5">
    <source>
        <dbReference type="Proteomes" id="UP000219494"/>
    </source>
</evidence>
<evidence type="ECO:0000256" key="1">
    <source>
        <dbReference type="ARBA" id="ARBA00022679"/>
    </source>
</evidence>
<dbReference type="OrthoDB" id="119501at2"/>
<dbReference type="Proteomes" id="UP000219494">
    <property type="component" value="Unassembled WGS sequence"/>
</dbReference>
<reference evidence="4 5" key="1">
    <citation type="submission" date="2017-07" db="EMBL/GenBank/DDBJ databases">
        <authorList>
            <person name="Sun Z.S."/>
            <person name="Albrecht U."/>
            <person name="Echele G."/>
            <person name="Lee C.C."/>
        </authorList>
    </citation>
    <scope>NUCLEOTIDE SEQUENCE [LARGE SCALE GENOMIC DNA]</scope>
    <source>
        <strain evidence="4 5">CGMCC 1.12672</strain>
    </source>
</reference>
<dbReference type="PANTHER" id="PTHR43877">
    <property type="entry name" value="AMINOALKYLPHOSPHONATE N-ACETYLTRANSFERASE-RELATED-RELATED"/>
    <property type="match status" value="1"/>
</dbReference>
<name>A0A285QYY5_9SPHN</name>
<dbReference type="EMBL" id="OBMI01000002">
    <property type="protein sequence ID" value="SOB87123.1"/>
    <property type="molecule type" value="Genomic_DNA"/>
</dbReference>
<keyword evidence="1 4" id="KW-0808">Transferase</keyword>
<keyword evidence="5" id="KW-1185">Reference proteome</keyword>
<keyword evidence="2" id="KW-0012">Acyltransferase</keyword>
<dbReference type="InterPro" id="IPR016181">
    <property type="entry name" value="Acyl_CoA_acyltransferase"/>
</dbReference>
<accession>A0A285QYY5</accession>
<sequence>MLTNAEDADIPAIVSLLNRAYRGSGAEAGWNSEAGYIAGDRTTEALLRADLLAHPAASLLKWIDPESKETTGCVWLQPLGTGQWYMGSLATDPVRQNAGAGRKLLEAAEQYVRAKGGDRIRITVVNVRDTLIAWYERRGYTLTGETEPFPYDDDRFGTPLRDDLMFVVMEKWL</sequence>
<dbReference type="GO" id="GO:0016747">
    <property type="term" value="F:acyltransferase activity, transferring groups other than amino-acyl groups"/>
    <property type="evidence" value="ECO:0007669"/>
    <property type="project" value="InterPro"/>
</dbReference>
<dbReference type="PANTHER" id="PTHR43877:SF2">
    <property type="entry name" value="AMINOALKYLPHOSPHONATE N-ACETYLTRANSFERASE-RELATED"/>
    <property type="match status" value="1"/>
</dbReference>
<dbReference type="RefSeq" id="WP_097064051.1">
    <property type="nucleotide sequence ID" value="NZ_OBMI01000002.1"/>
</dbReference>
<dbReference type="CDD" id="cd04301">
    <property type="entry name" value="NAT_SF"/>
    <property type="match status" value="1"/>
</dbReference>
<gene>
    <name evidence="4" type="ORF">SAMN06297144_2244</name>
</gene>
<dbReference type="Pfam" id="PF00583">
    <property type="entry name" value="Acetyltransf_1"/>
    <property type="match status" value="1"/>
</dbReference>
<organism evidence="4 5">
    <name type="scientific">Sphingomonas guangdongensis</name>
    <dbReference type="NCBI Taxonomy" id="1141890"/>
    <lineage>
        <taxon>Bacteria</taxon>
        <taxon>Pseudomonadati</taxon>
        <taxon>Pseudomonadota</taxon>
        <taxon>Alphaproteobacteria</taxon>
        <taxon>Sphingomonadales</taxon>
        <taxon>Sphingomonadaceae</taxon>
        <taxon>Sphingomonas</taxon>
    </lineage>
</organism>
<dbReference type="AlphaFoldDB" id="A0A285QYY5"/>
<dbReference type="SUPFAM" id="SSF55729">
    <property type="entry name" value="Acyl-CoA N-acyltransferases (Nat)"/>
    <property type="match status" value="1"/>
</dbReference>
<evidence type="ECO:0000313" key="4">
    <source>
        <dbReference type="EMBL" id="SOB87123.1"/>
    </source>
</evidence>
<proteinExistence type="predicted"/>
<protein>
    <submittedName>
        <fullName evidence="4">Acetyltransferase (GNAT) family protein</fullName>
    </submittedName>
</protein>
<dbReference type="InterPro" id="IPR050832">
    <property type="entry name" value="Bact_Acetyltransf"/>
</dbReference>
<evidence type="ECO:0000256" key="2">
    <source>
        <dbReference type="ARBA" id="ARBA00023315"/>
    </source>
</evidence>